<feature type="signal peptide" evidence="1">
    <location>
        <begin position="1"/>
        <end position="17"/>
    </location>
</feature>
<accession>A0AAJ6Z2X3</accession>
<evidence type="ECO:0000256" key="1">
    <source>
        <dbReference type="SAM" id="SignalP"/>
    </source>
</evidence>
<protein>
    <submittedName>
        <fullName evidence="2">Uncharacterized protein LOC106115499 isoform X1</fullName>
    </submittedName>
</protein>
<gene>
    <name evidence="2" type="primary">LOC106115499</name>
</gene>
<dbReference type="AlphaFoldDB" id="A0AAJ6Z2X3"/>
<organism evidence="2">
    <name type="scientific">Papilio xuthus</name>
    <name type="common">Asian swallowtail butterfly</name>
    <dbReference type="NCBI Taxonomy" id="66420"/>
    <lineage>
        <taxon>Eukaryota</taxon>
        <taxon>Metazoa</taxon>
        <taxon>Ecdysozoa</taxon>
        <taxon>Arthropoda</taxon>
        <taxon>Hexapoda</taxon>
        <taxon>Insecta</taxon>
        <taxon>Pterygota</taxon>
        <taxon>Neoptera</taxon>
        <taxon>Endopterygota</taxon>
        <taxon>Lepidoptera</taxon>
        <taxon>Glossata</taxon>
        <taxon>Ditrysia</taxon>
        <taxon>Papilionoidea</taxon>
        <taxon>Papilionidae</taxon>
        <taxon>Papilioninae</taxon>
        <taxon>Papilio</taxon>
    </lineage>
</organism>
<proteinExistence type="predicted"/>
<dbReference type="GeneID" id="106115499"/>
<dbReference type="RefSeq" id="XP_013164362.1">
    <property type="nucleotide sequence ID" value="XM_013308908.1"/>
</dbReference>
<feature type="chain" id="PRO_5042591881" evidence="1">
    <location>
        <begin position="18"/>
        <end position="119"/>
    </location>
</feature>
<keyword evidence="1" id="KW-0732">Signal</keyword>
<evidence type="ECO:0000313" key="2">
    <source>
        <dbReference type="RefSeq" id="XP_013164362.1"/>
    </source>
</evidence>
<name>A0AAJ6Z2X3_PAPXU</name>
<sequence length="119" mass="13440">MKRQLIILLAAVTFTVAMVPKLRRAVNLEEELRQTMESSASTAASEDATSATLQICKPETPCAWSIYVNRQKIIDTNIVNSYCNCKVGTECQFDEDDENLNAFIHRCRPTNHNEDKTES</sequence>
<dbReference type="KEGG" id="pxu:106115499"/>
<reference evidence="2" key="1">
    <citation type="submission" date="2025-08" db="UniProtKB">
        <authorList>
            <consortium name="RefSeq"/>
        </authorList>
    </citation>
    <scope>IDENTIFICATION</scope>
</reference>
<dbReference type="Proteomes" id="UP000694872">
    <property type="component" value="Unplaced"/>
</dbReference>